<sequence>MAKFFSMMFIAFMFCILIAQINQSLASPPSYVSACDEVCSRSAAEKSECCRAHGRAGSLNCVNVNGRMIMACSSASGK</sequence>
<keyword evidence="1" id="KW-0732">Signal</keyword>
<feature type="signal peptide" evidence="1">
    <location>
        <begin position="1"/>
        <end position="26"/>
    </location>
</feature>
<name>A0A914PNQ2_9BILA</name>
<reference evidence="3" key="1">
    <citation type="submission" date="2022-11" db="UniProtKB">
        <authorList>
            <consortium name="WormBaseParasite"/>
        </authorList>
    </citation>
    <scope>IDENTIFICATION</scope>
</reference>
<evidence type="ECO:0000313" key="2">
    <source>
        <dbReference type="Proteomes" id="UP000887578"/>
    </source>
</evidence>
<evidence type="ECO:0000313" key="3">
    <source>
        <dbReference type="WBParaSite" id="PDA_v2.g20148.t1"/>
    </source>
</evidence>
<keyword evidence="2" id="KW-1185">Reference proteome</keyword>
<dbReference type="Pfam" id="PF08036">
    <property type="entry name" value="Antimicrobial_6"/>
    <property type="match status" value="1"/>
</dbReference>
<dbReference type="AlphaFoldDB" id="A0A914PNQ2"/>
<organism evidence="2 3">
    <name type="scientific">Panagrolaimus davidi</name>
    <dbReference type="NCBI Taxonomy" id="227884"/>
    <lineage>
        <taxon>Eukaryota</taxon>
        <taxon>Metazoa</taxon>
        <taxon>Ecdysozoa</taxon>
        <taxon>Nematoda</taxon>
        <taxon>Chromadorea</taxon>
        <taxon>Rhabditida</taxon>
        <taxon>Tylenchina</taxon>
        <taxon>Panagrolaimomorpha</taxon>
        <taxon>Panagrolaimoidea</taxon>
        <taxon>Panagrolaimidae</taxon>
        <taxon>Panagrolaimus</taxon>
    </lineage>
</organism>
<dbReference type="Gene3D" id="3.30.30.120">
    <property type="entry name" value="Diapause-specific peptide"/>
    <property type="match status" value="1"/>
</dbReference>
<proteinExistence type="predicted"/>
<dbReference type="InterPro" id="IPR038203">
    <property type="entry name" value="Diapausin_sf"/>
</dbReference>
<protein>
    <submittedName>
        <fullName evidence="3">Uncharacterized protein</fullName>
    </submittedName>
</protein>
<accession>A0A914PNQ2</accession>
<dbReference type="WBParaSite" id="PDA_v2.g20148.t1">
    <property type="protein sequence ID" value="PDA_v2.g20148.t1"/>
    <property type="gene ID" value="PDA_v2.g20148"/>
</dbReference>
<feature type="chain" id="PRO_5037470920" evidence="1">
    <location>
        <begin position="27"/>
        <end position="78"/>
    </location>
</feature>
<dbReference type="Proteomes" id="UP000887578">
    <property type="component" value="Unplaced"/>
</dbReference>
<evidence type="ECO:0000256" key="1">
    <source>
        <dbReference type="SAM" id="SignalP"/>
    </source>
</evidence>